<dbReference type="EMBL" id="FPJW01000012">
    <property type="protein sequence ID" value="SFX74708.1"/>
    <property type="molecule type" value="Genomic_DNA"/>
</dbReference>
<proteinExistence type="predicted"/>
<dbReference type="SUPFAM" id="SSF89155">
    <property type="entry name" value="TorD-like"/>
    <property type="match status" value="1"/>
</dbReference>
<dbReference type="Proteomes" id="UP000182350">
    <property type="component" value="Unassembled WGS sequence"/>
</dbReference>
<dbReference type="InterPro" id="IPR020945">
    <property type="entry name" value="DMSO/NO3_reduct_chaperone"/>
</dbReference>
<sequence length="305" mass="33491">MNAPVIPFPALQASAEFHLCMARVLMAPELNLSPETLLTELLPDLQALSSELPALNPEFLQQLEQALQQLPDREALLREYSQLFLVPPAPAPLNLGYYLDGGLMGRTTQALETFYERQALARNPAFRDLPDHLALTLEWLAWTLATAVEYQNEDPQRSEQALQDLGTALYHYLLPGTEALLHPVQTAATSKNQSGCWSLLLQLIHHQMAADLQQLKALLPEQALQDPVSSEARAESADGHPAIPMASGNADETLHCTRCGVTFQAGEMLGTLLLRLREAGLTTDHVEICPSCRDAGVQVCKNYPA</sequence>
<evidence type="ECO:0000313" key="3">
    <source>
        <dbReference type="Proteomes" id="UP000182350"/>
    </source>
</evidence>
<dbReference type="Pfam" id="PF02613">
    <property type="entry name" value="Nitrate_red_del"/>
    <property type="match status" value="1"/>
</dbReference>
<dbReference type="Gene3D" id="1.10.3480.10">
    <property type="entry name" value="TorD-like"/>
    <property type="match status" value="1"/>
</dbReference>
<dbReference type="InterPro" id="IPR036411">
    <property type="entry name" value="TorD-like_sf"/>
</dbReference>
<dbReference type="RefSeq" id="WP_072327055.1">
    <property type="nucleotide sequence ID" value="NZ_FPJW01000012.1"/>
</dbReference>
<evidence type="ECO:0000313" key="2">
    <source>
        <dbReference type="EMBL" id="SFX74708.1"/>
    </source>
</evidence>
<evidence type="ECO:0000256" key="1">
    <source>
        <dbReference type="SAM" id="MobiDB-lite"/>
    </source>
</evidence>
<gene>
    <name evidence="2" type="ORF">SAMN02745752_02733</name>
</gene>
<dbReference type="STRING" id="1122209.SAMN02745752_02733"/>
<dbReference type="OrthoDB" id="5783841at2"/>
<reference evidence="2 3" key="1">
    <citation type="submission" date="2016-11" db="EMBL/GenBank/DDBJ databases">
        <authorList>
            <person name="Jaros S."/>
            <person name="Januszkiewicz K."/>
            <person name="Wedrychowicz H."/>
        </authorList>
    </citation>
    <scope>NUCLEOTIDE SEQUENCE [LARGE SCALE GENOMIC DNA]</scope>
    <source>
        <strain evidence="2 3">DSM 21637</strain>
    </source>
</reference>
<dbReference type="AlphaFoldDB" id="A0A1K1ZM13"/>
<name>A0A1K1ZM13_9GAMM</name>
<feature type="region of interest" description="Disordered" evidence="1">
    <location>
        <begin position="226"/>
        <end position="248"/>
    </location>
</feature>
<organism evidence="2 3">
    <name type="scientific">Marinospirillum alkaliphilum DSM 21637</name>
    <dbReference type="NCBI Taxonomy" id="1122209"/>
    <lineage>
        <taxon>Bacteria</taxon>
        <taxon>Pseudomonadati</taxon>
        <taxon>Pseudomonadota</taxon>
        <taxon>Gammaproteobacteria</taxon>
        <taxon>Oceanospirillales</taxon>
        <taxon>Oceanospirillaceae</taxon>
        <taxon>Marinospirillum</taxon>
    </lineage>
</organism>
<keyword evidence="3" id="KW-1185">Reference proteome</keyword>
<protein>
    <submittedName>
        <fullName evidence="2">Chaperone TorD involved in molybdoenzyme TorA maturation</fullName>
    </submittedName>
</protein>
<accession>A0A1K1ZM13</accession>